<feature type="compositionally biased region" description="Low complexity" evidence="1">
    <location>
        <begin position="45"/>
        <end position="62"/>
    </location>
</feature>
<feature type="region of interest" description="Disordered" evidence="1">
    <location>
        <begin position="44"/>
        <end position="73"/>
    </location>
</feature>
<reference evidence="3" key="1">
    <citation type="submission" date="2016-02" db="EMBL/GenBank/DDBJ databases">
        <authorList>
            <person name="Wibberg D."/>
        </authorList>
    </citation>
    <scope>NUCLEOTIDE SEQUENCE [LARGE SCALE GENOMIC DNA]</scope>
</reference>
<dbReference type="Proteomes" id="UP000199013">
    <property type="component" value="Unassembled WGS sequence"/>
</dbReference>
<protein>
    <submittedName>
        <fullName evidence="2">Uncharacterized protein</fullName>
    </submittedName>
</protein>
<evidence type="ECO:0000256" key="1">
    <source>
        <dbReference type="SAM" id="MobiDB-lite"/>
    </source>
</evidence>
<name>A0A1C3NZP9_9ACTN</name>
<accession>A0A1C3NZP9</accession>
<sequence length="73" mass="7758">MKTTVISGELTGNKGAAGANPATPTSQYQVGGLINRVGQAPEWFSRSSWEPSGSRSRIRSPPNGWSKRRASPS</sequence>
<keyword evidence="3" id="KW-1185">Reference proteome</keyword>
<organism evidence="2 3">
    <name type="scientific">Candidatus Protofrankia californiensis</name>
    <dbReference type="NCBI Taxonomy" id="1839754"/>
    <lineage>
        <taxon>Bacteria</taxon>
        <taxon>Bacillati</taxon>
        <taxon>Actinomycetota</taxon>
        <taxon>Actinomycetes</taxon>
        <taxon>Frankiales</taxon>
        <taxon>Frankiaceae</taxon>
        <taxon>Protofrankia</taxon>
    </lineage>
</organism>
<evidence type="ECO:0000313" key="2">
    <source>
        <dbReference type="EMBL" id="SBW23005.1"/>
    </source>
</evidence>
<proteinExistence type="predicted"/>
<evidence type="ECO:0000313" key="3">
    <source>
        <dbReference type="Proteomes" id="UP000199013"/>
    </source>
</evidence>
<gene>
    <name evidence="2" type="ORF">FDG2_3423</name>
</gene>
<dbReference type="AlphaFoldDB" id="A0A1C3NZP9"/>
<dbReference type="EMBL" id="FLUV01001432">
    <property type="protein sequence ID" value="SBW23005.1"/>
    <property type="molecule type" value="Genomic_DNA"/>
</dbReference>
<feature type="region of interest" description="Disordered" evidence="1">
    <location>
        <begin position="1"/>
        <end position="27"/>
    </location>
</feature>